<keyword evidence="2" id="KW-0235">DNA replication</keyword>
<keyword evidence="5" id="KW-0269">Exonuclease</keyword>
<dbReference type="EC" id="2.7.7.7" evidence="1"/>
<evidence type="ECO:0000313" key="5">
    <source>
        <dbReference type="EMBL" id="MDD9207832.1"/>
    </source>
</evidence>
<dbReference type="Pfam" id="PF00476">
    <property type="entry name" value="DNA_pol_A"/>
    <property type="match status" value="1"/>
</dbReference>
<dbReference type="Gene3D" id="1.10.150.20">
    <property type="entry name" value="5' to 3' exonuclease, C-terminal subdomain"/>
    <property type="match status" value="1"/>
</dbReference>
<keyword evidence="5" id="KW-0540">Nuclease</keyword>
<keyword evidence="5" id="KW-0378">Hydrolase</keyword>
<evidence type="ECO:0000313" key="6">
    <source>
        <dbReference type="Proteomes" id="UP001165561"/>
    </source>
</evidence>
<sequence length="378" mass="41155">ATLLGPRPAPGHRPARLEELADEVRTHLSAPGLNPDSPAELLRALRSAGLDVRTTRKEELSRWQHPAVAPVLEYKRLARLLAANGWAWMDAWVHPSVDGRRERFRPEYVPGGVVTGRWAARGGGALQLPKQIRSAVVADPGWRLVVADAAQLEPRVLAAMSHDEAMAHAARDTDLYQGLADQGVVETRARAKVAMLGALYGAGSGEAGALVPRLRRAFPRATGLVEHAARQGELGEQVSTWLGRTCPPPSAPWLQLQRRLREPDADPADRNRAQQQARDRGRFTRNFVVQGTAAEWALCWLAELRTRLRADEQPGRTPTGPHLVLFLHDELVVHTPADRADDVAAAVRAAATAAGRLLFGAVPVDFLLEVTVAESYAP</sequence>
<proteinExistence type="predicted"/>
<dbReference type="GO" id="GO:0004527">
    <property type="term" value="F:exonuclease activity"/>
    <property type="evidence" value="ECO:0007669"/>
    <property type="project" value="UniProtKB-KW"/>
</dbReference>
<dbReference type="SUPFAM" id="SSF56672">
    <property type="entry name" value="DNA/RNA polymerases"/>
    <property type="match status" value="1"/>
</dbReference>
<protein>
    <recommendedName>
        <fullName evidence="1">DNA-directed DNA polymerase</fullName>
        <ecNumber evidence="1">2.7.7.7</ecNumber>
    </recommendedName>
</protein>
<dbReference type="CDD" id="cd06444">
    <property type="entry name" value="DNA_pol_A"/>
    <property type="match status" value="1"/>
</dbReference>
<evidence type="ECO:0000259" key="4">
    <source>
        <dbReference type="SMART" id="SM00482"/>
    </source>
</evidence>
<dbReference type="NCBIfam" id="NF011538">
    <property type="entry name" value="PRK14975.1-1"/>
    <property type="match status" value="1"/>
</dbReference>
<keyword evidence="6" id="KW-1185">Reference proteome</keyword>
<name>A0ABT5U0H8_9MICO</name>
<comment type="catalytic activity">
    <reaction evidence="3">
        <text>DNA(n) + a 2'-deoxyribonucleoside 5'-triphosphate = DNA(n+1) + diphosphate</text>
        <dbReference type="Rhea" id="RHEA:22508"/>
        <dbReference type="Rhea" id="RHEA-COMP:17339"/>
        <dbReference type="Rhea" id="RHEA-COMP:17340"/>
        <dbReference type="ChEBI" id="CHEBI:33019"/>
        <dbReference type="ChEBI" id="CHEBI:61560"/>
        <dbReference type="ChEBI" id="CHEBI:173112"/>
        <dbReference type="EC" id="2.7.7.7"/>
    </reaction>
</comment>
<reference evidence="5" key="1">
    <citation type="submission" date="2023-02" db="EMBL/GenBank/DDBJ databases">
        <title>Georgenia sp.10Sc9-8, isolated from a soil sample collected from the Taklamakan desert.</title>
        <authorList>
            <person name="Liu S."/>
        </authorList>
    </citation>
    <scope>NUCLEOTIDE SEQUENCE</scope>
    <source>
        <strain evidence="5">10Sc9-8</strain>
    </source>
</reference>
<evidence type="ECO:0000256" key="3">
    <source>
        <dbReference type="ARBA" id="ARBA00049244"/>
    </source>
</evidence>
<comment type="caution">
    <text evidence="5">The sequence shown here is derived from an EMBL/GenBank/DDBJ whole genome shotgun (WGS) entry which is preliminary data.</text>
</comment>
<dbReference type="Gene3D" id="3.30.70.370">
    <property type="match status" value="1"/>
</dbReference>
<gene>
    <name evidence="5" type="ORF">PU560_15355</name>
</gene>
<dbReference type="PANTHER" id="PTHR10133:SF27">
    <property type="entry name" value="DNA POLYMERASE NU"/>
    <property type="match status" value="1"/>
</dbReference>
<evidence type="ECO:0000256" key="1">
    <source>
        <dbReference type="ARBA" id="ARBA00012417"/>
    </source>
</evidence>
<dbReference type="EMBL" id="JARACI010001160">
    <property type="protein sequence ID" value="MDD9207832.1"/>
    <property type="molecule type" value="Genomic_DNA"/>
</dbReference>
<feature type="non-terminal residue" evidence="5">
    <location>
        <position position="1"/>
    </location>
</feature>
<dbReference type="PANTHER" id="PTHR10133">
    <property type="entry name" value="DNA POLYMERASE I"/>
    <property type="match status" value="1"/>
</dbReference>
<organism evidence="5 6">
    <name type="scientific">Georgenia halotolerans</name>
    <dbReference type="NCBI Taxonomy" id="3028317"/>
    <lineage>
        <taxon>Bacteria</taxon>
        <taxon>Bacillati</taxon>
        <taxon>Actinomycetota</taxon>
        <taxon>Actinomycetes</taxon>
        <taxon>Micrococcales</taxon>
        <taxon>Bogoriellaceae</taxon>
        <taxon>Georgenia</taxon>
    </lineage>
</organism>
<evidence type="ECO:0000256" key="2">
    <source>
        <dbReference type="ARBA" id="ARBA00022705"/>
    </source>
</evidence>
<dbReference type="Proteomes" id="UP001165561">
    <property type="component" value="Unassembled WGS sequence"/>
</dbReference>
<dbReference type="SMART" id="SM00482">
    <property type="entry name" value="POLAc"/>
    <property type="match status" value="1"/>
</dbReference>
<feature type="domain" description="DNA-directed DNA polymerase family A palm" evidence="4">
    <location>
        <begin position="129"/>
        <end position="339"/>
    </location>
</feature>
<dbReference type="InterPro" id="IPR002298">
    <property type="entry name" value="DNA_polymerase_A"/>
</dbReference>
<accession>A0ABT5U0H8</accession>
<dbReference type="InterPro" id="IPR001098">
    <property type="entry name" value="DNA-dir_DNA_pol_A_palm_dom"/>
</dbReference>
<dbReference type="InterPro" id="IPR043502">
    <property type="entry name" value="DNA/RNA_pol_sf"/>
</dbReference>